<protein>
    <submittedName>
        <fullName evidence="4">DUF2341 domain-containing protein</fullName>
    </submittedName>
</protein>
<dbReference type="AlphaFoldDB" id="A0A7J2S4D4"/>
<feature type="domain" description="Archaeal Type IV pilin N-terminal" evidence="2">
    <location>
        <begin position="13"/>
        <end position="87"/>
    </location>
</feature>
<reference evidence="4" key="1">
    <citation type="journal article" date="2020" name="mSystems">
        <title>Genome- and Community-Level Interaction Insights into Carbon Utilization and Element Cycling Functions of Hydrothermarchaeota in Hydrothermal Sediment.</title>
        <authorList>
            <person name="Zhou Z."/>
            <person name="Liu Y."/>
            <person name="Xu W."/>
            <person name="Pan J."/>
            <person name="Luo Z.H."/>
            <person name="Li M."/>
        </authorList>
    </citation>
    <scope>NUCLEOTIDE SEQUENCE [LARGE SCALE GENOMIC DNA]</scope>
    <source>
        <strain evidence="4">HyVt-386</strain>
    </source>
</reference>
<dbReference type="InterPro" id="IPR013783">
    <property type="entry name" value="Ig-like_fold"/>
</dbReference>
<dbReference type="PANTHER" id="PTHR38138:SF1">
    <property type="entry name" value="ARCHAEAL TYPE IV PILIN N-TERMINAL DOMAIN-CONTAINING PROTEIN"/>
    <property type="match status" value="1"/>
</dbReference>
<accession>A0A7J2S4D4</accession>
<dbReference type="Proteomes" id="UP000885936">
    <property type="component" value="Unassembled WGS sequence"/>
</dbReference>
<evidence type="ECO:0000256" key="1">
    <source>
        <dbReference type="SAM" id="Phobius"/>
    </source>
</evidence>
<feature type="domain" description="DUF2341" evidence="3">
    <location>
        <begin position="278"/>
        <end position="348"/>
    </location>
</feature>
<name>A0A7J2S4D4_9EURY</name>
<feature type="transmembrane region" description="Helical" evidence="1">
    <location>
        <begin position="21"/>
        <end position="42"/>
    </location>
</feature>
<comment type="caution">
    <text evidence="4">The sequence shown here is derived from an EMBL/GenBank/DDBJ whole genome shotgun (WGS) entry which is preliminary data.</text>
</comment>
<dbReference type="Pfam" id="PF10102">
    <property type="entry name" value="DUF2341"/>
    <property type="match status" value="1"/>
</dbReference>
<keyword evidence="1" id="KW-0812">Transmembrane</keyword>
<evidence type="ECO:0000259" key="3">
    <source>
        <dbReference type="Pfam" id="PF10102"/>
    </source>
</evidence>
<keyword evidence="1" id="KW-1133">Transmembrane helix</keyword>
<dbReference type="Pfam" id="PF07790">
    <property type="entry name" value="Pilin_N"/>
    <property type="match status" value="1"/>
</dbReference>
<dbReference type="PANTHER" id="PTHR38138">
    <property type="entry name" value="VNG6441H"/>
    <property type="match status" value="1"/>
</dbReference>
<dbReference type="InterPro" id="IPR012859">
    <property type="entry name" value="Pilin_N_archaeal"/>
</dbReference>
<dbReference type="InterPro" id="IPR018765">
    <property type="entry name" value="DUF2341"/>
</dbReference>
<evidence type="ECO:0000259" key="2">
    <source>
        <dbReference type="Pfam" id="PF07790"/>
    </source>
</evidence>
<organism evidence="4">
    <name type="scientific">Candidatus Syntropharchaeum butanivorans</name>
    <dbReference type="NCBI Taxonomy" id="1839936"/>
    <lineage>
        <taxon>Archaea</taxon>
        <taxon>Methanobacteriati</taxon>
        <taxon>Methanobacteriota</taxon>
        <taxon>Stenosarchaea group</taxon>
        <taxon>Methanomicrobia</taxon>
        <taxon>Methanosarcinales</taxon>
        <taxon>ANME-2 cluster</taxon>
        <taxon>Candidatus Syntropharchaeum</taxon>
    </lineage>
</organism>
<proteinExistence type="predicted"/>
<dbReference type="Gene3D" id="2.60.40.10">
    <property type="entry name" value="Immunoglobulins"/>
    <property type="match status" value="1"/>
</dbReference>
<dbReference type="EMBL" id="DRIE01000111">
    <property type="protein sequence ID" value="HEC57579.1"/>
    <property type="molecule type" value="Genomic_DNA"/>
</dbReference>
<keyword evidence="1" id="KW-0472">Membrane</keyword>
<sequence>MGVKMGFIRDEMAVSEIMGEILMIGVVVIAFGAISTFLYAYLSGPDIPPKVDVTGIADDEHDTIYLKHSGGEWVGAGELKVILRINGTMYQYNCTSRWRLGDVIEINTSGEYGLDLERGEEIEFLLVHIPTGRVIASGELGYRVPDCSKDTSPPSSITNLRNTTFEPTYIIWAWDQPPDEDYSHARIYIDDEYKGTTSASWYNATGFDPGTTHAIGIRTVDGCGNVNSTWVNHTAKTYKPWWDTGWSYRRPITISSEDELSDYQIRLEVNWDSDMQDDFDDLRFTTQDDSPIPHWIELKSNRKWASVWVKVPRIADGNTTIYMYYGNATATDGSSGSATFEFFDDFDAWSGWSNYGSGTVEWTSYGSEYVLKKNGSCDPSGGWKSLGIQITDYRLVTRERRDKEGSDCGMDRYGIEDSSYNGYNIYRRAYTSGSGSFGFERRTGGSSTGRWYKGLSQPYNNWYIIELRRDGSNFNASFFDGDDRGYIGSQTGSDSVHQGPFDRVVIRGGRPYYVDWIVLCKYHSPEPSYTIGDEEVY</sequence>
<evidence type="ECO:0000313" key="4">
    <source>
        <dbReference type="EMBL" id="HEC57579.1"/>
    </source>
</evidence>
<gene>
    <name evidence="4" type="ORF">ENI32_06865</name>
</gene>